<dbReference type="InterPro" id="IPR044066">
    <property type="entry name" value="TRIAD_supradom"/>
</dbReference>
<dbReference type="InterPro" id="IPR031127">
    <property type="entry name" value="E3_UB_ligase_RBR"/>
</dbReference>
<evidence type="ECO:0000256" key="7">
    <source>
        <dbReference type="ARBA" id="ARBA00022786"/>
    </source>
</evidence>
<dbReference type="GO" id="GO:0061630">
    <property type="term" value="F:ubiquitin protein ligase activity"/>
    <property type="evidence" value="ECO:0007669"/>
    <property type="project" value="UniProtKB-EC"/>
</dbReference>
<evidence type="ECO:0000256" key="4">
    <source>
        <dbReference type="ARBA" id="ARBA00022723"/>
    </source>
</evidence>
<comment type="catalytic activity">
    <reaction evidence="1">
        <text>[E2 ubiquitin-conjugating enzyme]-S-ubiquitinyl-L-cysteine + [acceptor protein]-L-lysine = [E2 ubiquitin-conjugating enzyme]-L-cysteine + [acceptor protein]-N(6)-ubiquitinyl-L-lysine.</text>
        <dbReference type="EC" id="2.3.2.31"/>
    </reaction>
</comment>
<dbReference type="EC" id="2.3.2.31" evidence="2"/>
<feature type="domain" description="RING-type" evidence="10">
    <location>
        <begin position="38"/>
        <end position="301"/>
    </location>
</feature>
<reference evidence="11" key="2">
    <citation type="journal article" date="2022" name="Microb. Genom.">
        <title>A chromosome-scale genome assembly of the tomato pathogen Cladosporium fulvum reveals a compartmentalized genome architecture and the presence of a dispensable chromosome.</title>
        <authorList>
            <person name="Zaccaron A.Z."/>
            <person name="Chen L.H."/>
            <person name="Samaras A."/>
            <person name="Stergiopoulos I."/>
        </authorList>
    </citation>
    <scope>NUCLEOTIDE SEQUENCE</scope>
    <source>
        <strain evidence="11">Race5_Kim</strain>
    </source>
</reference>
<evidence type="ECO:0000259" key="10">
    <source>
        <dbReference type="PROSITE" id="PS51873"/>
    </source>
</evidence>
<reference evidence="11" key="1">
    <citation type="submission" date="2021-12" db="EMBL/GenBank/DDBJ databases">
        <authorList>
            <person name="Zaccaron A."/>
            <person name="Stergiopoulos I."/>
        </authorList>
    </citation>
    <scope>NUCLEOTIDE SEQUENCE</scope>
    <source>
        <strain evidence="11">Race5_Kim</strain>
    </source>
</reference>
<name>A0A9Q8LIG3_PASFU</name>
<dbReference type="SMART" id="SM00647">
    <property type="entry name" value="IBR"/>
    <property type="match status" value="2"/>
</dbReference>
<organism evidence="11 12">
    <name type="scientific">Passalora fulva</name>
    <name type="common">Tomato leaf mold</name>
    <name type="synonym">Cladosporium fulvum</name>
    <dbReference type="NCBI Taxonomy" id="5499"/>
    <lineage>
        <taxon>Eukaryota</taxon>
        <taxon>Fungi</taxon>
        <taxon>Dikarya</taxon>
        <taxon>Ascomycota</taxon>
        <taxon>Pezizomycotina</taxon>
        <taxon>Dothideomycetes</taxon>
        <taxon>Dothideomycetidae</taxon>
        <taxon>Mycosphaerellales</taxon>
        <taxon>Mycosphaerellaceae</taxon>
        <taxon>Fulvia</taxon>
    </lineage>
</organism>
<dbReference type="EMBL" id="CP090167">
    <property type="protein sequence ID" value="UJO18095.1"/>
    <property type="molecule type" value="Genomic_DNA"/>
</dbReference>
<dbReference type="Gene3D" id="1.20.120.1750">
    <property type="match status" value="1"/>
</dbReference>
<keyword evidence="6" id="KW-0863">Zinc-finger</keyword>
<evidence type="ECO:0000313" key="12">
    <source>
        <dbReference type="Proteomes" id="UP000756132"/>
    </source>
</evidence>
<feature type="compositionally biased region" description="Basic and acidic residues" evidence="9">
    <location>
        <begin position="172"/>
        <end position="185"/>
    </location>
</feature>
<evidence type="ECO:0000256" key="9">
    <source>
        <dbReference type="SAM" id="MobiDB-lite"/>
    </source>
</evidence>
<evidence type="ECO:0000256" key="6">
    <source>
        <dbReference type="ARBA" id="ARBA00022771"/>
    </source>
</evidence>
<keyword evidence="4" id="KW-0479">Metal-binding</keyword>
<sequence>MSKRKLRSDTAAGGVDEGVLEDTTIAAPRAKKAKKDVVRYLCYICDRERSAGAFPDYNPSSECEHNINTCKSCLKLWVDVSLEGAQTTISEDRKVFGLKLISVDSKACLYKYSYGYRQCPECEGIMKNVNIQIATTKKMHGMFEKMERKHIADNTPGWRWCMAPNCNAGQVHEPKIIDKPKEPPKSKSRSKKKAVDPETDVEDIFTCNECGARACVTCDRPYHEGETCAAYQLRIRDRTVEEDKSLLEIERVTRKCPSCKGSIQKNGGCNTMFCFACKVLFCWNCVSPFEQGAYCKCNPRPPQ</sequence>
<evidence type="ECO:0000256" key="3">
    <source>
        <dbReference type="ARBA" id="ARBA00022679"/>
    </source>
</evidence>
<dbReference type="InterPro" id="IPR002867">
    <property type="entry name" value="IBR_dom"/>
</dbReference>
<dbReference type="SUPFAM" id="SSF57850">
    <property type="entry name" value="RING/U-box"/>
    <property type="match status" value="1"/>
</dbReference>
<dbReference type="GeneID" id="71986322"/>
<gene>
    <name evidence="11" type="ORF">CLAFUR5_06444</name>
</gene>
<keyword evidence="12" id="KW-1185">Reference proteome</keyword>
<dbReference type="KEGG" id="ffu:CLAFUR5_06444"/>
<dbReference type="GO" id="GO:0008270">
    <property type="term" value="F:zinc ion binding"/>
    <property type="evidence" value="ECO:0007669"/>
    <property type="project" value="UniProtKB-KW"/>
</dbReference>
<feature type="region of interest" description="Disordered" evidence="9">
    <location>
        <begin position="172"/>
        <end position="197"/>
    </location>
</feature>
<dbReference type="CDD" id="cd20335">
    <property type="entry name" value="BRcat_RBR"/>
    <property type="match status" value="1"/>
</dbReference>
<dbReference type="Proteomes" id="UP000756132">
    <property type="component" value="Chromosome 5"/>
</dbReference>
<dbReference type="OrthoDB" id="1431934at2759"/>
<protein>
    <recommendedName>
        <fullName evidence="2">RBR-type E3 ubiquitin transferase</fullName>
        <ecNumber evidence="2">2.3.2.31</ecNumber>
    </recommendedName>
</protein>
<dbReference type="Pfam" id="PF22191">
    <property type="entry name" value="IBR_1"/>
    <property type="match status" value="1"/>
</dbReference>
<dbReference type="PANTHER" id="PTHR11685">
    <property type="entry name" value="RBR FAMILY RING FINGER AND IBR DOMAIN-CONTAINING"/>
    <property type="match status" value="1"/>
</dbReference>
<dbReference type="RefSeq" id="XP_047762461.1">
    <property type="nucleotide sequence ID" value="XM_047905592.1"/>
</dbReference>
<dbReference type="AlphaFoldDB" id="A0A9Q8LIG3"/>
<evidence type="ECO:0000256" key="8">
    <source>
        <dbReference type="ARBA" id="ARBA00022833"/>
    </source>
</evidence>
<evidence type="ECO:0000256" key="1">
    <source>
        <dbReference type="ARBA" id="ARBA00001798"/>
    </source>
</evidence>
<accession>A0A9Q8LIG3</accession>
<keyword evidence="3" id="KW-0808">Transferase</keyword>
<evidence type="ECO:0000313" key="11">
    <source>
        <dbReference type="EMBL" id="UJO18095.1"/>
    </source>
</evidence>
<keyword evidence="8" id="KW-0862">Zinc</keyword>
<dbReference type="GO" id="GO:0016567">
    <property type="term" value="P:protein ubiquitination"/>
    <property type="evidence" value="ECO:0007669"/>
    <property type="project" value="InterPro"/>
</dbReference>
<dbReference type="PROSITE" id="PS51873">
    <property type="entry name" value="TRIAD"/>
    <property type="match status" value="1"/>
</dbReference>
<evidence type="ECO:0000256" key="5">
    <source>
        <dbReference type="ARBA" id="ARBA00022737"/>
    </source>
</evidence>
<proteinExistence type="predicted"/>
<dbReference type="Pfam" id="PF01485">
    <property type="entry name" value="IBR"/>
    <property type="match status" value="1"/>
</dbReference>
<keyword evidence="5" id="KW-0677">Repeat</keyword>
<keyword evidence="7" id="KW-0833">Ubl conjugation pathway</keyword>
<evidence type="ECO:0000256" key="2">
    <source>
        <dbReference type="ARBA" id="ARBA00012251"/>
    </source>
</evidence>